<proteinExistence type="predicted"/>
<evidence type="ECO:0000313" key="2">
    <source>
        <dbReference type="EMBL" id="AKA34857.1"/>
    </source>
</evidence>
<gene>
    <name evidence="2" type="ORF">VC82_1220</name>
</gene>
<keyword evidence="1" id="KW-1133">Transmembrane helix</keyword>
<reference evidence="2 3" key="1">
    <citation type="submission" date="2015-03" db="EMBL/GenBank/DDBJ databases">
        <title>Complete genome sequence of Muricauda lutaonensis CC-HSB-11T, isolated from a coastal hot spring.</title>
        <authorList>
            <person name="Kim K.M."/>
        </authorList>
    </citation>
    <scope>NUCLEOTIDE SEQUENCE [LARGE SCALE GENOMIC DNA]</scope>
    <source>
        <strain evidence="2 3">CC-HSB-11</strain>
    </source>
</reference>
<dbReference type="AlphaFoldDB" id="A0A0D5YRG9"/>
<organism evidence="2 3">
    <name type="scientific">Flagellimonas lutaonensis</name>
    <dbReference type="NCBI Taxonomy" id="516051"/>
    <lineage>
        <taxon>Bacteria</taxon>
        <taxon>Pseudomonadati</taxon>
        <taxon>Bacteroidota</taxon>
        <taxon>Flavobacteriia</taxon>
        <taxon>Flavobacteriales</taxon>
        <taxon>Flavobacteriaceae</taxon>
        <taxon>Flagellimonas</taxon>
    </lineage>
</organism>
<dbReference type="RefSeq" id="WP_045801570.1">
    <property type="nucleotide sequence ID" value="NZ_CP011071.1"/>
</dbReference>
<feature type="transmembrane region" description="Helical" evidence="1">
    <location>
        <begin position="41"/>
        <end position="62"/>
    </location>
</feature>
<protein>
    <submittedName>
        <fullName evidence="2">Uncharacterized protein</fullName>
    </submittedName>
</protein>
<accession>A0A0D5YRG9</accession>
<name>A0A0D5YRG9_9FLAO</name>
<sequence length="82" mass="9234">MGLSAHQDFRVNGDCFTMRTIDYFGLDCQNRRTVKNTIMKTTMLTILTFGCMLLILGAQNLLRGSWTVGDTATVQKKKAKDQ</sequence>
<dbReference type="KEGG" id="mlt:VC82_1220"/>
<keyword evidence="3" id="KW-1185">Reference proteome</keyword>
<dbReference type="HOGENOM" id="CLU_2554562_0_0_10"/>
<keyword evidence="1" id="KW-0812">Transmembrane</keyword>
<dbReference type="EMBL" id="CP011071">
    <property type="protein sequence ID" value="AKA34857.1"/>
    <property type="molecule type" value="Genomic_DNA"/>
</dbReference>
<dbReference type="Proteomes" id="UP000032726">
    <property type="component" value="Chromosome"/>
</dbReference>
<evidence type="ECO:0000313" key="3">
    <source>
        <dbReference type="Proteomes" id="UP000032726"/>
    </source>
</evidence>
<keyword evidence="1" id="KW-0472">Membrane</keyword>
<evidence type="ECO:0000256" key="1">
    <source>
        <dbReference type="SAM" id="Phobius"/>
    </source>
</evidence>